<proteinExistence type="predicted"/>
<evidence type="ECO:0000313" key="1">
    <source>
        <dbReference type="EMBL" id="SFB91536.1"/>
    </source>
</evidence>
<name>A0A1M6TZW0_9FLAO</name>
<dbReference type="EMBL" id="FOKU01000003">
    <property type="protein sequence ID" value="SFB91536.1"/>
    <property type="molecule type" value="Genomic_DNA"/>
</dbReference>
<dbReference type="Proteomes" id="UP000184031">
    <property type="component" value="Unassembled WGS sequence"/>
</dbReference>
<organism evidence="2 3">
    <name type="scientific">Flagellimonas taeanensis</name>
    <dbReference type="NCBI Taxonomy" id="1005926"/>
    <lineage>
        <taxon>Bacteria</taxon>
        <taxon>Pseudomonadati</taxon>
        <taxon>Bacteroidota</taxon>
        <taxon>Flavobacteriia</taxon>
        <taxon>Flavobacteriales</taxon>
        <taxon>Flavobacteriaceae</taxon>
        <taxon>Flagellimonas</taxon>
    </lineage>
</organism>
<evidence type="ECO:0000313" key="3">
    <source>
        <dbReference type="Proteomes" id="UP000184031"/>
    </source>
</evidence>
<gene>
    <name evidence="1" type="ORF">SAMN04487891_103418</name>
    <name evidence="2" type="ORF">SAMN05216293_1576</name>
</gene>
<dbReference type="AlphaFoldDB" id="A0A1M6TZW0"/>
<evidence type="ECO:0000313" key="4">
    <source>
        <dbReference type="Proteomes" id="UP000198940"/>
    </source>
</evidence>
<dbReference type="Proteomes" id="UP000198940">
    <property type="component" value="Unassembled WGS sequence"/>
</dbReference>
<dbReference type="EMBL" id="FRAT01000003">
    <property type="protein sequence ID" value="SHK62414.1"/>
    <property type="molecule type" value="Genomic_DNA"/>
</dbReference>
<sequence length="40" mass="5170">MKERINAWGNLMIKKYDRFWQYAKDYSRKCKRVYERMYSI</sequence>
<protein>
    <submittedName>
        <fullName evidence="2">Uncharacterized protein</fullName>
    </submittedName>
</protein>
<keyword evidence="4" id="KW-1185">Reference proteome</keyword>
<evidence type="ECO:0000313" key="2">
    <source>
        <dbReference type="EMBL" id="SHK62414.1"/>
    </source>
</evidence>
<dbReference type="RefSeq" id="WP_256621041.1">
    <property type="nucleotide sequence ID" value="NZ_FOKU01000003.1"/>
</dbReference>
<accession>A0A1M6TZW0</accession>
<comment type="caution">
    <text evidence="2">The sequence shown here is derived from an EMBL/GenBank/DDBJ whole genome shotgun (WGS) entry which is preliminary data.</text>
</comment>
<reference evidence="2 3" key="1">
    <citation type="submission" date="2016-11" db="EMBL/GenBank/DDBJ databases">
        <authorList>
            <person name="Varghese N."/>
            <person name="Submissions S."/>
        </authorList>
    </citation>
    <scope>NUCLEOTIDE SEQUENCE [LARGE SCALE GENOMIC DNA]</scope>
    <source>
        <strain evidence="2 3">CGMCC 1.12174</strain>
        <strain evidence="1 4">DSM 26351</strain>
    </source>
</reference>